<protein>
    <submittedName>
        <fullName evidence="2">Uncharacterized protein</fullName>
    </submittedName>
</protein>
<evidence type="ECO:0000256" key="1">
    <source>
        <dbReference type="SAM" id="MobiDB-lite"/>
    </source>
</evidence>
<reference evidence="2" key="1">
    <citation type="submission" date="2015-06" db="UniProtKB">
        <authorList>
            <consortium name="EnsemblPlants"/>
        </authorList>
    </citation>
    <scope>IDENTIFICATION</scope>
</reference>
<sequence length="953" mass="106185">MSSAVDEDYMQNLIFEGDAPAAGYDPDETQSQDGRGAFTPAAGYDPDQAAFMCDQVSMDLDGFPLDHEFPDDYGLDEEDKCDIEVEPLFEDELANQAVGPKPKRKSKRMKAYTAAEDKLHCECWRDIGQDPQTGAEQKHSTFWIRVHREFHGRKKFPPYQIAFQALEAFKVQHNGKCFNLSHCFRIFKDEKKFKAQYAAIKARGGKQAVEEVGEGESARPRGKTNSKKEDKRDAAYNALISSVEGMMNKKDSREEGRRRFKEEQMNAFMEIQKRRLEMDAKTQAKMLELEAEKQAKMLEIEATNAKTKHKLPRQESLLQDLVSNLASARRPISRRRLRFRGGRSLVSSDGGRAGVLVGPAEHRRGVHGGAGSHEAPRSLGRLAPHLRRLGRRGRPDFGPGGAQEVAAPGPQLRRRHRGIQEHAEPGQRSPRAGGEKPPLLLRGLAQLYSRGAAAQQLPEKLVSDLRRHFDALPNRSSKMVADSQKSRFCSYAQAGFDMKDVLLHARLVEQAAGDDQPALSIEEVHGSNGRESGAEGTVFQLTFACNAPLSWQSMSGSLDSPLFSCKKIQIFEKRGLTLGAVLIIVQSGSEELFKSRVEAALKSATKKHRKNSGGGGGGVKLPFGLCGCQEEGSRNFDEESMFDPEDGQVLDNEPARRPYLPTPLPQSSVFVSVDEWQTVRSGGEELGRWIVSSEEIEFVDWVGQNSFRGVHRGRKVWVNKMRGCNMGSAYDVEIRQDLLQLMSCGQKNILQFHGICFNESHGLCIVTRMMEGGSVHDIIMQRNKRLSLRDTMRIALDVADGLAFMNGYGIAYRDLNARRILLDRQGNACLGDMGIVTPCNNAGEVTEYETSGYRWLAPEIIAGDPESVSETCMSNVYSYGMVLWEMVTGEEAYSTYSPVQAAVGIAACGLRPEIPRDCPPFLRSLMSRCWDNCPLKRPQFSEIISTLQKQSMR</sequence>
<dbReference type="GO" id="GO:0005524">
    <property type="term" value="F:ATP binding"/>
    <property type="evidence" value="ECO:0007669"/>
    <property type="project" value="InterPro"/>
</dbReference>
<feature type="region of interest" description="Disordered" evidence="1">
    <location>
        <begin position="390"/>
        <end position="414"/>
    </location>
</feature>
<dbReference type="PANTHER" id="PTHR44329:SF84">
    <property type="entry name" value="PROTEIN KINASE LIKE PROTEIN"/>
    <property type="match status" value="1"/>
</dbReference>
<dbReference type="GO" id="GO:0004674">
    <property type="term" value="F:protein serine/threonine kinase activity"/>
    <property type="evidence" value="ECO:0007669"/>
    <property type="project" value="TreeGrafter"/>
</dbReference>
<dbReference type="Pfam" id="PF07714">
    <property type="entry name" value="PK_Tyr_Ser-Thr"/>
    <property type="match status" value="1"/>
</dbReference>
<organism evidence="2">
    <name type="scientific">Aegilops tauschii</name>
    <name type="common">Tausch's goatgrass</name>
    <name type="synonym">Aegilops squarrosa</name>
    <dbReference type="NCBI Taxonomy" id="37682"/>
    <lineage>
        <taxon>Eukaryota</taxon>
        <taxon>Viridiplantae</taxon>
        <taxon>Streptophyta</taxon>
        <taxon>Embryophyta</taxon>
        <taxon>Tracheophyta</taxon>
        <taxon>Spermatophyta</taxon>
        <taxon>Magnoliopsida</taxon>
        <taxon>Liliopsida</taxon>
        <taxon>Poales</taxon>
        <taxon>Poaceae</taxon>
        <taxon>BOP clade</taxon>
        <taxon>Pooideae</taxon>
        <taxon>Triticodae</taxon>
        <taxon>Triticeae</taxon>
        <taxon>Triticinae</taxon>
        <taxon>Aegilops</taxon>
    </lineage>
</organism>
<dbReference type="PANTHER" id="PTHR44329">
    <property type="entry name" value="SERINE/THREONINE-PROTEIN KINASE TNNI3K-RELATED"/>
    <property type="match status" value="1"/>
</dbReference>
<dbReference type="EnsemblPlants" id="EMT30255">
    <property type="protein sequence ID" value="EMT30255"/>
    <property type="gene ID" value="F775_52468"/>
</dbReference>
<dbReference type="InterPro" id="IPR000719">
    <property type="entry name" value="Prot_kinase_dom"/>
</dbReference>
<dbReference type="PRINTS" id="PR00109">
    <property type="entry name" value="TYRKINASE"/>
</dbReference>
<dbReference type="InterPro" id="IPR001245">
    <property type="entry name" value="Ser-Thr/Tyr_kinase_cat_dom"/>
</dbReference>
<dbReference type="InterPro" id="IPR051681">
    <property type="entry name" value="Ser/Thr_Kinases-Pseudokinases"/>
</dbReference>
<evidence type="ECO:0000313" key="2">
    <source>
        <dbReference type="EnsemblPlants" id="EMT30255"/>
    </source>
</evidence>
<dbReference type="SUPFAM" id="SSF56112">
    <property type="entry name" value="Protein kinase-like (PK-like)"/>
    <property type="match status" value="1"/>
</dbReference>
<dbReference type="ExpressionAtlas" id="M8BZ51">
    <property type="expression patterns" value="baseline"/>
</dbReference>
<dbReference type="PROSITE" id="PS50011">
    <property type="entry name" value="PROTEIN_KINASE_DOM"/>
    <property type="match status" value="1"/>
</dbReference>
<dbReference type="Gene3D" id="1.10.510.10">
    <property type="entry name" value="Transferase(Phosphotransferase) domain 1"/>
    <property type="match status" value="1"/>
</dbReference>
<proteinExistence type="predicted"/>
<feature type="region of interest" description="Disordered" evidence="1">
    <location>
        <begin position="206"/>
        <end position="232"/>
    </location>
</feature>
<name>M8BZ51_AEGTA</name>
<dbReference type="InterPro" id="IPR055801">
    <property type="entry name" value="DUF7377"/>
</dbReference>
<dbReference type="AlphaFoldDB" id="M8BZ51"/>
<accession>M8BZ51</accession>
<dbReference type="InterPro" id="IPR011009">
    <property type="entry name" value="Kinase-like_dom_sf"/>
</dbReference>
<dbReference type="Pfam" id="PF24093">
    <property type="entry name" value="DUF7377"/>
    <property type="match status" value="1"/>
</dbReference>